<comment type="caution">
    <text evidence="1">The sequence shown here is derived from an EMBL/GenBank/DDBJ whole genome shotgun (WGS) entry which is preliminary data.</text>
</comment>
<dbReference type="PANTHER" id="PTHR33198:SF20">
    <property type="entry name" value="RETROTRANSPOSON GAG DOMAIN-CONTAINING PROTEIN"/>
    <property type="match status" value="1"/>
</dbReference>
<accession>A0AA47M2I4</accession>
<dbReference type="Proteomes" id="UP001174136">
    <property type="component" value="Unassembled WGS sequence"/>
</dbReference>
<evidence type="ECO:0000313" key="1">
    <source>
        <dbReference type="EMBL" id="KAK0132478.1"/>
    </source>
</evidence>
<dbReference type="AlphaFoldDB" id="A0AA47M2I4"/>
<evidence type="ECO:0000313" key="2">
    <source>
        <dbReference type="Proteomes" id="UP001174136"/>
    </source>
</evidence>
<sequence>MSLLSIQPPAVFLDCPGEPKTPFTAWNDNYLLAIRGDAFPVARKRALLIHCLGSEGQRIYSTLPLETDDYDGSVKALENYFEPKLNVVAERYRFRQRAQAVGESTDHYVAALRELVKKCQFGTMENEMLRDQIVEKTNSSRIRERLLMEEDLTLERALALAKRTEAAIADAKAIAVADTTAVAAIQIQQKAHKSQYKGAQGTDGTMLCYRCGSSDHKANDKSCPAKDCKCNSCGKGRSAMTDFYIVKTGTPILGMDLVTALQLHFKGGQVIPETETVKMCERLPANRFNSRGTLEVIPENIPDGLQGNSTFYHWSIPFRTAWPKNENKA</sequence>
<name>A0AA47M2I4_MERPO</name>
<organism evidence="1 2">
    <name type="scientific">Merluccius polli</name>
    <name type="common">Benguela hake</name>
    <name type="synonym">Merluccius cadenati</name>
    <dbReference type="NCBI Taxonomy" id="89951"/>
    <lineage>
        <taxon>Eukaryota</taxon>
        <taxon>Metazoa</taxon>
        <taxon>Chordata</taxon>
        <taxon>Craniata</taxon>
        <taxon>Vertebrata</taxon>
        <taxon>Euteleostomi</taxon>
        <taxon>Actinopterygii</taxon>
        <taxon>Neopterygii</taxon>
        <taxon>Teleostei</taxon>
        <taxon>Neoteleostei</taxon>
        <taxon>Acanthomorphata</taxon>
        <taxon>Zeiogadaria</taxon>
        <taxon>Gadariae</taxon>
        <taxon>Gadiformes</taxon>
        <taxon>Gadoidei</taxon>
        <taxon>Merlucciidae</taxon>
        <taxon>Merluccius</taxon>
    </lineage>
</organism>
<protein>
    <submittedName>
        <fullName evidence="1">Uncharacterized protein</fullName>
    </submittedName>
</protein>
<reference evidence="1" key="1">
    <citation type="journal article" date="2023" name="Front. Mar. Sci.">
        <title>A new Merluccius polli reference genome to investigate the effects of global change in West African waters.</title>
        <authorList>
            <person name="Mateo J.L."/>
            <person name="Blanco-Fernandez C."/>
            <person name="Garcia-Vazquez E."/>
            <person name="Machado-Schiaffino G."/>
        </authorList>
    </citation>
    <scope>NUCLEOTIDE SEQUENCE</scope>
    <source>
        <strain evidence="1">C29</strain>
        <tissue evidence="1">Fin</tissue>
    </source>
</reference>
<gene>
    <name evidence="1" type="ORF">N1851_032656</name>
</gene>
<dbReference type="PANTHER" id="PTHR33198">
    <property type="entry name" value="ANK_REP_REGION DOMAIN-CONTAINING PROTEIN-RELATED"/>
    <property type="match status" value="1"/>
</dbReference>
<keyword evidence="2" id="KW-1185">Reference proteome</keyword>
<proteinExistence type="predicted"/>
<dbReference type="EMBL" id="JAOPHQ010006262">
    <property type="protein sequence ID" value="KAK0132478.1"/>
    <property type="molecule type" value="Genomic_DNA"/>
</dbReference>